<feature type="region of interest" description="Disordered" evidence="1">
    <location>
        <begin position="684"/>
        <end position="767"/>
    </location>
</feature>
<comment type="caution">
    <text evidence="2">The sequence shown here is derived from an EMBL/GenBank/DDBJ whole genome shotgun (WGS) entry which is preliminary data.</text>
</comment>
<protein>
    <submittedName>
        <fullName evidence="2">Uncharacterized protein</fullName>
    </submittedName>
</protein>
<feature type="region of interest" description="Disordered" evidence="1">
    <location>
        <begin position="62"/>
        <end position="81"/>
    </location>
</feature>
<feature type="region of interest" description="Disordered" evidence="1">
    <location>
        <begin position="92"/>
        <end position="324"/>
    </location>
</feature>
<feature type="compositionally biased region" description="Polar residues" evidence="1">
    <location>
        <begin position="351"/>
        <end position="378"/>
    </location>
</feature>
<dbReference type="EMBL" id="MU801936">
    <property type="protein sequence ID" value="KAJ3986706.1"/>
    <property type="molecule type" value="Genomic_DNA"/>
</dbReference>
<feature type="compositionally biased region" description="Low complexity" evidence="1">
    <location>
        <begin position="121"/>
        <end position="134"/>
    </location>
</feature>
<feature type="compositionally biased region" description="Low complexity" evidence="1">
    <location>
        <begin position="189"/>
        <end position="198"/>
    </location>
</feature>
<feature type="region of interest" description="Disordered" evidence="1">
    <location>
        <begin position="1"/>
        <end position="39"/>
    </location>
</feature>
<feature type="compositionally biased region" description="Basic and acidic residues" evidence="1">
    <location>
        <begin position="94"/>
        <end position="114"/>
    </location>
</feature>
<feature type="region of interest" description="Disordered" evidence="1">
    <location>
        <begin position="570"/>
        <end position="666"/>
    </location>
</feature>
<accession>A0AA38Q3G0</accession>
<dbReference type="AlphaFoldDB" id="A0AA38Q3G0"/>
<reference evidence="2" key="1">
    <citation type="submission" date="2022-08" db="EMBL/GenBank/DDBJ databases">
        <authorList>
            <consortium name="DOE Joint Genome Institute"/>
            <person name="Min B."/>
            <person name="Riley R."/>
            <person name="Sierra-Patev S."/>
            <person name="Naranjo-Ortiz M."/>
            <person name="Looney B."/>
            <person name="Konkel Z."/>
            <person name="Slot J.C."/>
            <person name="Sakamoto Y."/>
            <person name="Steenwyk J.L."/>
            <person name="Rokas A."/>
            <person name="Carro J."/>
            <person name="Camarero S."/>
            <person name="Ferreira P."/>
            <person name="Molpeceres G."/>
            <person name="Ruiz-Duenas F.J."/>
            <person name="Serrano A."/>
            <person name="Henrissat B."/>
            <person name="Drula E."/>
            <person name="Hughes K.W."/>
            <person name="Mata J.L."/>
            <person name="Ishikawa N.K."/>
            <person name="Vargas-Isla R."/>
            <person name="Ushijima S."/>
            <person name="Smith C.A."/>
            <person name="Ahrendt S."/>
            <person name="Andreopoulos W."/>
            <person name="He G."/>
            <person name="Labutti K."/>
            <person name="Lipzen A."/>
            <person name="Ng V."/>
            <person name="Sandor L."/>
            <person name="Barry K."/>
            <person name="Martinez A.T."/>
            <person name="Xiao Y."/>
            <person name="Gibbons J.G."/>
            <person name="Terashima K."/>
            <person name="Hibbett D.S."/>
            <person name="Grigoriev I.V."/>
        </authorList>
    </citation>
    <scope>NUCLEOTIDE SEQUENCE</scope>
    <source>
        <strain evidence="2">TFB7829</strain>
    </source>
</reference>
<feature type="compositionally biased region" description="Basic and acidic residues" evidence="1">
    <location>
        <begin position="145"/>
        <end position="155"/>
    </location>
</feature>
<feature type="compositionally biased region" description="Polar residues" evidence="1">
    <location>
        <begin position="167"/>
        <end position="188"/>
    </location>
</feature>
<sequence length="906" mass="97695">MRIVKTGRARQSLDYAPSLSSSLAPSSIAGSSVTASSSTSVSRGSLDLFKMDLSTLLRSHSISSNTGSRRHPALLTNQPEVVVVDGTGAAEMFRTPEEDSDRPARRKSKSENKFYRFLTQSRSRSSPRTTASASIPEDIASENVQNHEHSIHSRDSSWSSARSQKRPMSSATSSTSKPTILQSRPLSSTTTATNTTIMPPTPKARQPLSTSIPKPISTSEPSSLAPSPPKSPISARKRLHNIFVRKTSISSSTNASPAQSNADLENGPAIPNQTDTFSEEGDGNAPHPKRNFNSQPISPSPFPRSRQSSSEPSTSTTNSNFIPSSKLENNFISKFFSGSRRPQSPPPVLSVSDSNHSNNAGSPMPTPSSSNSGLSNANHHVPVVSGPSRQTSTSKTSRRRASTNESISSVSSIQRAAHVHAPQPRPVPSAEVSIFVPRITHTPATPLRSGTAPPRLSQTHRNDSLDSGYRYRPLVMDMVDEERDPKEMDVKGKGKEKDELIRSRTPSKGKESDHSSASGHKASSANHPHHHHSTRHQAVKPKTSNITSIRSAKHGSFDFERPGWGLGANTVTRSLSGTSGNSGVTGFSGGRYSNRSGETVDTTSRVGDLAKRNKSTGVTTSSKREEYKSQKRNAPVDDDPAPPYSPIPASTDAGPGSGLSSSLGRSAGKRTGIARLIGLGGHTTHGAFPFEPPVPSPISPAFSHASQESNAAHGRKEEEEGKDQRRKERDDEKLKTRVKDKNRYSEQNTPGVSSSSSTSSKPARKGRSLDLGIGLSWAPTKVREDVLLPGGIFANMRGLNGRISDSTSSRNGLRTGRDRAIDEFGVADRSQVGRDVAEMFKKVLDPEGYRSFKKYVHQFDAHEISFDGPNGIIARARRLLDKRSDLGEESKKRLVDRLVKIVLQNA</sequence>
<evidence type="ECO:0000313" key="2">
    <source>
        <dbReference type="EMBL" id="KAJ3986706.1"/>
    </source>
</evidence>
<feature type="compositionally biased region" description="Low complexity" evidence="1">
    <location>
        <begin position="303"/>
        <end position="321"/>
    </location>
</feature>
<dbReference type="Proteomes" id="UP001163850">
    <property type="component" value="Unassembled WGS sequence"/>
</dbReference>
<feature type="compositionally biased region" description="Low complexity" evidence="1">
    <location>
        <begin position="515"/>
        <end position="526"/>
    </location>
</feature>
<feature type="compositionally biased region" description="Low complexity" evidence="1">
    <location>
        <begin position="12"/>
        <end position="39"/>
    </location>
</feature>
<feature type="compositionally biased region" description="Polar residues" evidence="1">
    <location>
        <begin position="570"/>
        <end position="605"/>
    </location>
</feature>
<feature type="compositionally biased region" description="Basic residues" evidence="1">
    <location>
        <begin position="527"/>
        <end position="539"/>
    </location>
</feature>
<feature type="compositionally biased region" description="Polar residues" evidence="1">
    <location>
        <begin position="247"/>
        <end position="263"/>
    </location>
</feature>
<evidence type="ECO:0000256" key="1">
    <source>
        <dbReference type="SAM" id="MobiDB-lite"/>
    </source>
</evidence>
<feature type="compositionally biased region" description="Basic and acidic residues" evidence="1">
    <location>
        <begin position="714"/>
        <end position="744"/>
    </location>
</feature>
<evidence type="ECO:0000313" key="3">
    <source>
        <dbReference type="Proteomes" id="UP001163850"/>
    </source>
</evidence>
<proteinExistence type="predicted"/>
<feature type="region of interest" description="Disordered" evidence="1">
    <location>
        <begin position="336"/>
        <end position="545"/>
    </location>
</feature>
<gene>
    <name evidence="2" type="ORF">F5890DRAFT_950685</name>
</gene>
<name>A0AA38Q3G0_9AGAR</name>
<organism evidence="2 3">
    <name type="scientific">Lentinula detonsa</name>
    <dbReference type="NCBI Taxonomy" id="2804962"/>
    <lineage>
        <taxon>Eukaryota</taxon>
        <taxon>Fungi</taxon>
        <taxon>Dikarya</taxon>
        <taxon>Basidiomycota</taxon>
        <taxon>Agaricomycotina</taxon>
        <taxon>Agaricomycetes</taxon>
        <taxon>Agaricomycetidae</taxon>
        <taxon>Agaricales</taxon>
        <taxon>Marasmiineae</taxon>
        <taxon>Omphalotaceae</taxon>
        <taxon>Lentinula</taxon>
    </lineage>
</organism>
<feature type="compositionally biased region" description="Basic and acidic residues" evidence="1">
    <location>
        <begin position="483"/>
        <end position="514"/>
    </location>
</feature>